<keyword evidence="3" id="KW-0862">Zinc</keyword>
<dbReference type="PANTHER" id="PTHR30313">
    <property type="entry name" value="DNA PRIMASE"/>
    <property type="match status" value="1"/>
</dbReference>
<dbReference type="GO" id="GO:0006269">
    <property type="term" value="P:DNA replication, synthesis of primer"/>
    <property type="evidence" value="ECO:0007669"/>
    <property type="project" value="TreeGrafter"/>
</dbReference>
<dbReference type="SUPFAM" id="SSF57783">
    <property type="entry name" value="Zinc beta-ribbon"/>
    <property type="match status" value="1"/>
</dbReference>
<dbReference type="Gene3D" id="3.90.580.10">
    <property type="entry name" value="Zinc finger, CHC2-type domain"/>
    <property type="match status" value="1"/>
</dbReference>
<organism evidence="5">
    <name type="scientific">Bacillus phage Adastra</name>
    <dbReference type="NCBI Taxonomy" id="3143958"/>
    <lineage>
        <taxon>Viruses</taxon>
        <taxon>Duplodnaviria</taxon>
        <taxon>Heunggongvirae</taxon>
        <taxon>Uroviricota</taxon>
        <taxon>Caudoviricetes</taxon>
        <taxon>Herelleviridae</taxon>
        <taxon>Spounavirinae</taxon>
        <taxon>Okubovirus</taxon>
    </lineage>
</organism>
<evidence type="ECO:0000313" key="5">
    <source>
        <dbReference type="EMBL" id="XCD09661.1"/>
    </source>
</evidence>
<dbReference type="GO" id="GO:0003677">
    <property type="term" value="F:DNA binding"/>
    <property type="evidence" value="ECO:0007669"/>
    <property type="project" value="InterPro"/>
</dbReference>
<dbReference type="GO" id="GO:0008270">
    <property type="term" value="F:zinc ion binding"/>
    <property type="evidence" value="ECO:0007669"/>
    <property type="project" value="UniProtKB-KW"/>
</dbReference>
<dbReference type="InterPro" id="IPR036977">
    <property type="entry name" value="DNA_primase_Znf_CHC2"/>
</dbReference>
<evidence type="ECO:0000259" key="4">
    <source>
        <dbReference type="Pfam" id="PF01807"/>
    </source>
</evidence>
<accession>A0AAU8BEU9</accession>
<dbReference type="GO" id="GO:0003899">
    <property type="term" value="F:DNA-directed RNA polymerase activity"/>
    <property type="evidence" value="ECO:0007669"/>
    <property type="project" value="InterPro"/>
</dbReference>
<sequence>MIKLYLDAIMGEGEYHRTSKGDQYSYQCPYCSDWKDRLFVNVDRKVYHCHNCETSGTIVGLLSDINHITYSEALKIYREYEGEQKLPDDIELEVYNRLVVGTDSEIEVPKMAYELPEEFILLEDAKGEAGRKAVKYIKSRGISLKTAEQNYLGYCEHGQYKNRIIMPDFERGDLVYWQARTWLPQPKDRIKRKFYRKVLNPSLSEEDMDKGLNMYDKSDIISNIDHVLEAGMAIICEGKMDSLKIGPLGACIHGKSMSDTQFIKLVRNKDKIHTIVVMLDGDALQEALNICERLSKHFSNVYIVALPKDKDPGDLSKSEIVSYIEGAELYTPYFTVKARLRGLL</sequence>
<name>A0AAU8BEU9_9CAUD</name>
<evidence type="ECO:0000256" key="2">
    <source>
        <dbReference type="ARBA" id="ARBA00022771"/>
    </source>
</evidence>
<dbReference type="InterPro" id="IPR002694">
    <property type="entry name" value="Znf_CHC2"/>
</dbReference>
<dbReference type="PANTHER" id="PTHR30313:SF2">
    <property type="entry name" value="DNA PRIMASE"/>
    <property type="match status" value="1"/>
</dbReference>
<proteinExistence type="predicted"/>
<gene>
    <name evidence="5" type="ORF">Adastra116</name>
</gene>
<feature type="domain" description="Zinc finger CHC2-type" evidence="4">
    <location>
        <begin position="18"/>
        <end position="76"/>
    </location>
</feature>
<dbReference type="EMBL" id="PP819608">
    <property type="protein sequence ID" value="XCD09661.1"/>
    <property type="molecule type" value="Genomic_DNA"/>
</dbReference>
<keyword evidence="2" id="KW-0863">Zinc-finger</keyword>
<reference evidence="5" key="1">
    <citation type="submission" date="2024-05" db="EMBL/GenBank/DDBJ databases">
        <authorList>
            <person name="Herbig A.F."/>
            <person name="Pendergrass E.L."/>
        </authorList>
    </citation>
    <scope>NUCLEOTIDE SEQUENCE</scope>
</reference>
<evidence type="ECO:0000256" key="3">
    <source>
        <dbReference type="ARBA" id="ARBA00022833"/>
    </source>
</evidence>
<dbReference type="Pfam" id="PF01807">
    <property type="entry name" value="Zn_ribbon_DnaG"/>
    <property type="match status" value="1"/>
</dbReference>
<dbReference type="InterPro" id="IPR050219">
    <property type="entry name" value="DnaG_primase"/>
</dbReference>
<evidence type="ECO:0000256" key="1">
    <source>
        <dbReference type="ARBA" id="ARBA00022723"/>
    </source>
</evidence>
<protein>
    <submittedName>
        <fullName evidence="5">DNA primase</fullName>
    </submittedName>
</protein>
<dbReference type="Gene3D" id="3.40.1360.10">
    <property type="match status" value="1"/>
</dbReference>
<keyword evidence="1" id="KW-0479">Metal-binding</keyword>
<dbReference type="SUPFAM" id="SSF56731">
    <property type="entry name" value="DNA primase core"/>
    <property type="match status" value="1"/>
</dbReference>